<dbReference type="Proteomes" id="UP000032027">
    <property type="component" value="Chromosome"/>
</dbReference>
<reference evidence="4 5" key="2">
    <citation type="journal article" date="2016" name="ISME J.">
        <title>Physiological and genomic characterization of two novel marine thaumarchaeal strains indicates niche differentiation.</title>
        <authorList>
            <person name="Bayer B."/>
            <person name="Vojvoda J."/>
            <person name="Offre P."/>
            <person name="Alves R.J."/>
            <person name="Elisabeth N.H."/>
            <person name="Garcia J.A."/>
            <person name="Volland J.M."/>
            <person name="Srivastava A."/>
            <person name="Schleper C."/>
            <person name="Herndl G.J."/>
        </authorList>
    </citation>
    <scope>NUCLEOTIDE SEQUENCE [LARGE SCALE GENOMIC DNA]</scope>
    <source>
        <strain evidence="4 5">D3C</strain>
    </source>
</reference>
<gene>
    <name evidence="4" type="ORF">NPIRD3C_1085</name>
</gene>
<dbReference type="GO" id="GO:0009055">
    <property type="term" value="F:electron transfer activity"/>
    <property type="evidence" value="ECO:0007669"/>
    <property type="project" value="InterPro"/>
</dbReference>
<dbReference type="SUPFAM" id="SSF49503">
    <property type="entry name" value="Cupredoxins"/>
    <property type="match status" value="1"/>
</dbReference>
<dbReference type="InterPro" id="IPR008972">
    <property type="entry name" value="Cupredoxin"/>
</dbReference>
<evidence type="ECO:0000313" key="5">
    <source>
        <dbReference type="Proteomes" id="UP000032027"/>
    </source>
</evidence>
<dbReference type="Gene3D" id="2.60.40.420">
    <property type="entry name" value="Cupredoxins - blue copper proteins"/>
    <property type="match status" value="1"/>
</dbReference>
<organism evidence="4 5">
    <name type="scientific">Nitrosopumilus piranensis</name>
    <dbReference type="NCBI Taxonomy" id="1582439"/>
    <lineage>
        <taxon>Archaea</taxon>
        <taxon>Nitrososphaerota</taxon>
        <taxon>Nitrososphaeria</taxon>
        <taxon>Nitrosopumilales</taxon>
        <taxon>Nitrosopumilaceae</taxon>
        <taxon>Nitrosopumilus</taxon>
    </lineage>
</organism>
<dbReference type="InterPro" id="IPR052721">
    <property type="entry name" value="ET_Amicyanin"/>
</dbReference>
<reference evidence="5" key="1">
    <citation type="submission" date="2015-02" db="EMBL/GenBank/DDBJ databases">
        <title>Characterization of two novel Thaumarchaeota isolated from the Northern Adriatic Sea.</title>
        <authorList>
            <person name="Bayer B."/>
            <person name="Vojvoda J."/>
            <person name="Offre P."/>
            <person name="Srivastava A."/>
            <person name="Elisabeth N."/>
            <person name="Garcia J.A.L."/>
            <person name="Schleper C."/>
            <person name="Herndl G.J."/>
        </authorList>
    </citation>
    <scope>NUCLEOTIDE SEQUENCE [LARGE SCALE GENOMIC DNA]</scope>
    <source>
        <strain evidence="5">D3C</strain>
    </source>
</reference>
<keyword evidence="2" id="KW-0186">Copper</keyword>
<keyword evidence="1" id="KW-0479">Metal-binding</keyword>
<feature type="domain" description="Blue (type 1) copper" evidence="3">
    <location>
        <begin position="138"/>
        <end position="216"/>
    </location>
</feature>
<evidence type="ECO:0000259" key="3">
    <source>
        <dbReference type="Pfam" id="PF00127"/>
    </source>
</evidence>
<dbReference type="PATRIC" id="fig|1582439.9.peg.1116"/>
<dbReference type="InterPro" id="IPR000923">
    <property type="entry name" value="BlueCu_1"/>
</dbReference>
<sequence length="216" mass="23348">MKNQNDKFGIIMSVAITAVLLGVVGSVSATNDGSIQPQGQAIIDRTTNEIQDIPNSMQDVTSNALKNTEDIISEIPDVAEEIIEESNSVSEFVDNTGDIIEDTMPEVPVVVKQTEGKLLEMVSIPQDTGVPGCEESDTCYLPIHATMNSGGEVIWTNHDSIPHTVTSGNPSEGPDGIFDSGLIMPGKTYSVQLDLAFEYDYFCIVHPWMQGTITIQ</sequence>
<evidence type="ECO:0000256" key="1">
    <source>
        <dbReference type="ARBA" id="ARBA00022723"/>
    </source>
</evidence>
<dbReference type="PANTHER" id="PTHR36507">
    <property type="entry name" value="BLL1555 PROTEIN"/>
    <property type="match status" value="1"/>
</dbReference>
<dbReference type="AlphaFoldDB" id="A0A0C5CAT6"/>
<accession>A0A0C5CAT6</accession>
<dbReference type="Pfam" id="PF00127">
    <property type="entry name" value="Copper-bind"/>
    <property type="match status" value="1"/>
</dbReference>
<proteinExistence type="predicted"/>
<name>A0A0C5CAT6_9ARCH</name>
<protein>
    <submittedName>
        <fullName evidence="4">Putative Blue (Type1) copper domain-containing protein</fullName>
    </submittedName>
</protein>
<dbReference type="GO" id="GO:0005507">
    <property type="term" value="F:copper ion binding"/>
    <property type="evidence" value="ECO:0007669"/>
    <property type="project" value="InterPro"/>
</dbReference>
<keyword evidence="5" id="KW-1185">Reference proteome</keyword>
<reference evidence="4 5" key="3">
    <citation type="journal article" date="2019" name="Int. J. Syst. Evol. Microbiol.">
        <title>Nitrosopumilus adriaticus sp. nov. and Nitrosopumilus piranensis sp. nov., two ammonia-oxidizing archaea from the Adriatic Sea and members of the class Nitrososphaeria.</title>
        <authorList>
            <person name="Bayer B."/>
            <person name="Vojvoda J."/>
            <person name="Reinthaler T."/>
            <person name="Reyes C."/>
            <person name="Pinto M."/>
            <person name="Herndl G.J."/>
        </authorList>
    </citation>
    <scope>NUCLEOTIDE SEQUENCE [LARGE SCALE GENOMIC DNA]</scope>
    <source>
        <strain evidence="4 5">D3C</strain>
    </source>
</reference>
<dbReference type="HOGENOM" id="CLU_110990_0_0_2"/>
<dbReference type="KEGG" id="nid:NPIRD3C_1085"/>
<evidence type="ECO:0000256" key="2">
    <source>
        <dbReference type="ARBA" id="ARBA00023008"/>
    </source>
</evidence>
<dbReference type="EMBL" id="CP010868">
    <property type="protein sequence ID" value="AJM92297.1"/>
    <property type="molecule type" value="Genomic_DNA"/>
</dbReference>
<dbReference type="PANTHER" id="PTHR36507:SF1">
    <property type="entry name" value="BLL1555 PROTEIN"/>
    <property type="match status" value="1"/>
</dbReference>
<evidence type="ECO:0000313" key="4">
    <source>
        <dbReference type="EMBL" id="AJM92297.1"/>
    </source>
</evidence>
<dbReference type="STRING" id="1582439.NPIRD3C_1085"/>